<dbReference type="GeneID" id="33353509"/>
<evidence type="ECO:0000313" key="1">
    <source>
        <dbReference type="EMBL" id="ARW60386.1"/>
    </source>
</evidence>
<keyword evidence="1" id="KW-0934">Plastid</keyword>
<keyword evidence="1" id="KW-0150">Chloroplast</keyword>
<dbReference type="AlphaFoldDB" id="A0A1Z1M2Y8"/>
<accession>A0A1Z1M2Y8</accession>
<protein>
    <submittedName>
        <fullName evidence="1">Uncharacterized protein</fullName>
    </submittedName>
</protein>
<dbReference type="EMBL" id="MF101413">
    <property type="protein sequence ID" value="ARW60386.1"/>
    <property type="molecule type" value="Genomic_DNA"/>
</dbReference>
<reference evidence="1" key="1">
    <citation type="journal article" date="2017" name="J. Phycol.">
        <title>Analysis of chloroplast genomes and a supermatrix inform reclassification of the Rhodomelaceae (Rhodophyta).</title>
        <authorList>
            <person name="Diaz-Tapia P."/>
            <person name="Maggs C.A."/>
            <person name="West J.A."/>
            <person name="Verbruggen H."/>
        </authorList>
    </citation>
    <scope>NUCLEOTIDE SEQUENCE</scope>
    <source>
        <strain evidence="1">JH1427</strain>
    </source>
</reference>
<dbReference type="RefSeq" id="YP_009392038.1">
    <property type="nucleotide sequence ID" value="NC_035261.1"/>
</dbReference>
<organism evidence="1">
    <name type="scientific">Periphykon beckeri</name>
    <dbReference type="NCBI Taxonomy" id="2006982"/>
    <lineage>
        <taxon>Eukaryota</taxon>
        <taxon>Rhodophyta</taxon>
        <taxon>Florideophyceae</taxon>
        <taxon>Rhodymeniophycidae</taxon>
        <taxon>Ceramiales</taxon>
        <taxon>Rhodomelaceae</taxon>
        <taxon>Periphykon</taxon>
    </lineage>
</organism>
<gene>
    <name evidence="1" type="primary">ycf58</name>
</gene>
<geneLocation type="chloroplast" evidence="1"/>
<sequence length="124" mass="14951">MNKNLRIFSDHIGGDWFLQENLYYIQENIQKKNKYKINFLTNRTISKNFQKYIKSVGSKLKSQHKYKNLLKIGYINRNLSYQEYIYIISNNLMIILIVIKNLNTKQYMSLKISSYIKLIDKKEV</sequence>
<name>A0A1Z1M2Y8_9FLOR</name>
<proteinExistence type="predicted"/>